<accession>A0ABX2D816</accession>
<protein>
    <submittedName>
        <fullName evidence="1">Uncharacterized protein</fullName>
    </submittedName>
</protein>
<keyword evidence="2" id="KW-1185">Reference proteome</keyword>
<sequence>MRKSREQSGLGFVRLLRDNLKTIFGVDRSFSQKERSNSEVYLHMIKFPAEMNPATGAEISTQLRSSPFLSFTNWKFGTSVT</sequence>
<name>A0ABX2D816_9CYAN</name>
<dbReference type="EMBL" id="SRRZ01000179">
    <property type="protein sequence ID" value="NQE38102.1"/>
    <property type="molecule type" value="Genomic_DNA"/>
</dbReference>
<proteinExistence type="predicted"/>
<reference evidence="1 2" key="1">
    <citation type="journal article" date="2020" name="Sci. Rep.">
        <title>A novel cyanobacterial geosmin producer, revising GeoA distribution and dispersion patterns in Bacteria.</title>
        <authorList>
            <person name="Churro C."/>
            <person name="Semedo-Aguiar A.P."/>
            <person name="Silva A.D."/>
            <person name="Pereira-Leal J.B."/>
            <person name="Leite R.B."/>
        </authorList>
    </citation>
    <scope>NUCLEOTIDE SEQUENCE [LARGE SCALE GENOMIC DNA]</scope>
    <source>
        <strain evidence="1 2">IPMA8</strain>
    </source>
</reference>
<comment type="caution">
    <text evidence="1">The sequence shown here is derived from an EMBL/GenBank/DDBJ whole genome shotgun (WGS) entry which is preliminary data.</text>
</comment>
<evidence type="ECO:0000313" key="1">
    <source>
        <dbReference type="EMBL" id="NQE38102.1"/>
    </source>
</evidence>
<evidence type="ECO:0000313" key="2">
    <source>
        <dbReference type="Proteomes" id="UP000702425"/>
    </source>
</evidence>
<gene>
    <name evidence="1" type="ORF">E5S67_05886</name>
</gene>
<organism evidence="1 2">
    <name type="scientific">Microcoleus asticus IPMA8</name>
    <dbReference type="NCBI Taxonomy" id="2563858"/>
    <lineage>
        <taxon>Bacteria</taxon>
        <taxon>Bacillati</taxon>
        <taxon>Cyanobacteriota</taxon>
        <taxon>Cyanophyceae</taxon>
        <taxon>Oscillatoriophycideae</taxon>
        <taxon>Oscillatoriales</taxon>
        <taxon>Microcoleaceae</taxon>
        <taxon>Microcoleus</taxon>
        <taxon>Microcoleus asticus</taxon>
    </lineage>
</organism>
<dbReference type="RefSeq" id="WP_339382778.1">
    <property type="nucleotide sequence ID" value="NZ_CAWPPK010000089.1"/>
</dbReference>
<dbReference type="Proteomes" id="UP000702425">
    <property type="component" value="Unassembled WGS sequence"/>
</dbReference>